<dbReference type="OrthoDB" id="538310at2759"/>
<sequence>MSQQAQEPTASQHQSQQPNLTGSQQQPTDAPKVLAGGNADPTNPLAGGHAGLENPEAQKKAEDMGATIPSQGPPPELSNEPPAETASGGTQSGTQSGAGAPTETTETAPTETAKETGTQPAPGSQA</sequence>
<protein>
    <submittedName>
        <fullName evidence="2">Uncharacterized protein</fullName>
    </submittedName>
</protein>
<organism evidence="2 3">
    <name type="scientific">Chlamydomonas incerta</name>
    <dbReference type="NCBI Taxonomy" id="51695"/>
    <lineage>
        <taxon>Eukaryota</taxon>
        <taxon>Viridiplantae</taxon>
        <taxon>Chlorophyta</taxon>
        <taxon>core chlorophytes</taxon>
        <taxon>Chlorophyceae</taxon>
        <taxon>CS clade</taxon>
        <taxon>Chlamydomonadales</taxon>
        <taxon>Chlamydomonadaceae</taxon>
        <taxon>Chlamydomonas</taxon>
    </lineage>
</organism>
<comment type="caution">
    <text evidence="2">The sequence shown here is derived from an EMBL/GenBank/DDBJ whole genome shotgun (WGS) entry which is preliminary data.</text>
</comment>
<dbReference type="AlphaFoldDB" id="A0A835SQA0"/>
<name>A0A835SQA0_CHLIN</name>
<reference evidence="2" key="1">
    <citation type="journal article" date="2020" name="bioRxiv">
        <title>Comparative genomics of Chlamydomonas.</title>
        <authorList>
            <person name="Craig R.J."/>
            <person name="Hasan A.R."/>
            <person name="Ness R.W."/>
            <person name="Keightley P.D."/>
        </authorList>
    </citation>
    <scope>NUCLEOTIDE SEQUENCE</scope>
    <source>
        <strain evidence="2">SAG 7.73</strain>
    </source>
</reference>
<gene>
    <name evidence="2" type="ORF">HXX76_014460</name>
</gene>
<dbReference type="Proteomes" id="UP000650467">
    <property type="component" value="Unassembled WGS sequence"/>
</dbReference>
<evidence type="ECO:0000313" key="3">
    <source>
        <dbReference type="Proteomes" id="UP000650467"/>
    </source>
</evidence>
<evidence type="ECO:0000313" key="2">
    <source>
        <dbReference type="EMBL" id="KAG2424580.1"/>
    </source>
</evidence>
<proteinExistence type="predicted"/>
<feature type="compositionally biased region" description="Polar residues" evidence="1">
    <location>
        <begin position="1"/>
        <end position="28"/>
    </location>
</feature>
<feature type="region of interest" description="Disordered" evidence="1">
    <location>
        <begin position="1"/>
        <end position="126"/>
    </location>
</feature>
<keyword evidence="3" id="KW-1185">Reference proteome</keyword>
<feature type="compositionally biased region" description="Low complexity" evidence="1">
    <location>
        <begin position="85"/>
        <end position="118"/>
    </location>
</feature>
<dbReference type="EMBL" id="JAEHOC010000064">
    <property type="protein sequence ID" value="KAG2424580.1"/>
    <property type="molecule type" value="Genomic_DNA"/>
</dbReference>
<evidence type="ECO:0000256" key="1">
    <source>
        <dbReference type="SAM" id="MobiDB-lite"/>
    </source>
</evidence>
<accession>A0A835SQA0</accession>